<sequence length="93" mass="10815">MRFEVADAAAFRGEGKYGQVVTNPPYGERLMEKAEAEELYRKFGVACRTLPPDWRVLVLSSHTEFERSFGRRADKKRKLYNGMIKCDLFMYGK</sequence>
<keyword evidence="2" id="KW-0489">Methyltransferase</keyword>
<name>A0A645GBE5_9ZZZZ</name>
<gene>
    <name evidence="2" type="primary">rlmL_42</name>
    <name evidence="2" type="ORF">SDC9_171605</name>
</gene>
<dbReference type="EMBL" id="VSSQ01072989">
    <property type="protein sequence ID" value="MPN24211.1"/>
    <property type="molecule type" value="Genomic_DNA"/>
</dbReference>
<dbReference type="GO" id="GO:0003676">
    <property type="term" value="F:nucleic acid binding"/>
    <property type="evidence" value="ECO:0007669"/>
    <property type="project" value="InterPro"/>
</dbReference>
<protein>
    <submittedName>
        <fullName evidence="2">Ribosomal RNA large subunit methyltransferase L</fullName>
        <ecNumber evidence="2">2.1.1.173</ecNumber>
    </submittedName>
</protein>
<feature type="domain" description="Ribosomal RNA large subunit methyltransferase K/L-like methyltransferase" evidence="1">
    <location>
        <begin position="2"/>
        <end position="87"/>
    </location>
</feature>
<dbReference type="GO" id="GO:0052915">
    <property type="term" value="F:23S rRNA (guanine(2445)-N(2))-methyltransferase activity"/>
    <property type="evidence" value="ECO:0007669"/>
    <property type="project" value="UniProtKB-EC"/>
</dbReference>
<organism evidence="2">
    <name type="scientific">bioreactor metagenome</name>
    <dbReference type="NCBI Taxonomy" id="1076179"/>
    <lineage>
        <taxon>unclassified sequences</taxon>
        <taxon>metagenomes</taxon>
        <taxon>ecological metagenomes</taxon>
    </lineage>
</organism>
<dbReference type="Gene3D" id="3.40.50.150">
    <property type="entry name" value="Vaccinia Virus protein VP39"/>
    <property type="match status" value="1"/>
</dbReference>
<dbReference type="AlphaFoldDB" id="A0A645GBE5"/>
<accession>A0A645GBE5</accession>
<dbReference type="InterPro" id="IPR029063">
    <property type="entry name" value="SAM-dependent_MTases_sf"/>
</dbReference>
<comment type="caution">
    <text evidence="2">The sequence shown here is derived from an EMBL/GenBank/DDBJ whole genome shotgun (WGS) entry which is preliminary data.</text>
</comment>
<proteinExistence type="predicted"/>
<dbReference type="InterPro" id="IPR002052">
    <property type="entry name" value="DNA_methylase_N6_adenine_CS"/>
</dbReference>
<dbReference type="SUPFAM" id="SSF53335">
    <property type="entry name" value="S-adenosyl-L-methionine-dependent methyltransferases"/>
    <property type="match status" value="1"/>
</dbReference>
<dbReference type="PROSITE" id="PS00092">
    <property type="entry name" value="N6_MTASE"/>
    <property type="match status" value="1"/>
</dbReference>
<dbReference type="GO" id="GO:0070043">
    <property type="term" value="F:rRNA (guanine-N7-)-methyltransferase activity"/>
    <property type="evidence" value="ECO:0007669"/>
    <property type="project" value="TreeGrafter"/>
</dbReference>
<evidence type="ECO:0000313" key="2">
    <source>
        <dbReference type="EMBL" id="MPN24211.1"/>
    </source>
</evidence>
<evidence type="ECO:0000259" key="1">
    <source>
        <dbReference type="Pfam" id="PF01170"/>
    </source>
</evidence>
<dbReference type="EC" id="2.1.1.173" evidence="2"/>
<dbReference type="PANTHER" id="PTHR47313">
    <property type="entry name" value="RIBOSOMAL RNA LARGE SUBUNIT METHYLTRANSFERASE K/L"/>
    <property type="match status" value="1"/>
</dbReference>
<reference evidence="2" key="1">
    <citation type="submission" date="2019-08" db="EMBL/GenBank/DDBJ databases">
        <authorList>
            <person name="Kucharzyk K."/>
            <person name="Murdoch R.W."/>
            <person name="Higgins S."/>
            <person name="Loffler F."/>
        </authorList>
    </citation>
    <scope>NUCLEOTIDE SEQUENCE</scope>
</reference>
<keyword evidence="2" id="KW-0808">Transferase</keyword>
<dbReference type="PANTHER" id="PTHR47313:SF1">
    <property type="entry name" value="RIBOSOMAL RNA LARGE SUBUNIT METHYLTRANSFERASE K_L"/>
    <property type="match status" value="1"/>
</dbReference>
<dbReference type="Pfam" id="PF01170">
    <property type="entry name" value="UPF0020"/>
    <property type="match status" value="1"/>
</dbReference>
<dbReference type="InterPro" id="IPR000241">
    <property type="entry name" value="RlmKL-like_Mtase"/>
</dbReference>